<sequence>MLKTDSLDFHSYLPPYRSLINPNARYDYRTHTLIPLTQNDLNLLRIAFQKKKETPPSAFKMKYKSLLSDVSRTITMRLSNSNLLSSSSNTNTNTNTNNNNNNNNNSVLLSPPPPPPPSSSSTLSTPCGNLLNRAGTTSSSISKINNSSQNQIQNQLPLFPAELHIKNLPIEILDYIFYLIDDIMDYKSCMYTCKLFYFLAKPYYYENLVFTSTYRFAQFVTYLRVNSEVGQYVQSIDLSGIKPGYDEDEQEEGQDENVENGEDENGGGIVGGARDHHYLLGEIVDNPHHEKVDQFPRGKILAGWRDWKFKNNPLYTIHPSPSLTKVASNSQFSNVSSKSSRSNNSKSSLSTTKKFVKPFKYFKSKKRRMSYSGTTKLERKSPRLEQLQLDQNSSNWNKRINSHPLINKFLLHYSTSKDLPIGYILHMINLCPNIVNLNLGNLSLSTDYEISRSTIHKYQNFDLINNYPKDLIYKIDNIMRLNDVDDVYSINGSVLRFDNLNNNNRILFKSNQSIASTASSVYSVTTFSKPIRKYNSLLPPLPQTVADISYLNKGDGKVYLSDLNLKEINSAYLKKINEDEILSAIINVHGKKLIEYDTSLYQIPTPLNVDIAGTLKYINLSSMIWLNRKLIEKFLTRLLTKRSPDLNIYGIYYNDEFSNNDEQDSDDDYDYEDSNSNSNSNSDSDSDSDDEEERQCPIIYKQNLVIDFTDSGMYKSLPWAKKIDLNSFEGCQLANKIINNDLMTPQEQALRRERRRRGAIAANYLA</sequence>
<reference evidence="3 4" key="1">
    <citation type="journal article" date="2009" name="Genome Res.">
        <title>Comparative genomics of the fungal pathogens Candida dubliniensis and Candida albicans.</title>
        <authorList>
            <person name="Jackson A.P."/>
            <person name="Gamble J.A."/>
            <person name="Yeomans T."/>
            <person name="Moran G.P."/>
            <person name="Saunders D."/>
            <person name="Harris D."/>
            <person name="Aslett M."/>
            <person name="Barrell J.F."/>
            <person name="Butler G."/>
            <person name="Citiulo F."/>
            <person name="Coleman D.C."/>
            <person name="de Groot P.W.J."/>
            <person name="Goodwin T.J."/>
            <person name="Quail M.A."/>
            <person name="McQuillan J."/>
            <person name="Munro C.A."/>
            <person name="Pain A."/>
            <person name="Poulter R.T."/>
            <person name="Rajandream M.A."/>
            <person name="Renauld H."/>
            <person name="Spiering M.J."/>
            <person name="Tivey A."/>
            <person name="Gow N.A.R."/>
            <person name="Barrell B."/>
            <person name="Sullivan D.J."/>
            <person name="Berriman M."/>
        </authorList>
    </citation>
    <scope>NUCLEOTIDE SEQUENCE [LARGE SCALE GENOMIC DNA]</scope>
    <source>
        <strain evidence="4">CD36 / ATCC MYA-646 / CBS 7987 / NCPF 3949 / NRRL Y-17841</strain>
    </source>
</reference>
<dbReference type="AlphaFoldDB" id="B9W927"/>
<feature type="region of interest" description="Disordered" evidence="1">
    <location>
        <begin position="659"/>
        <end position="694"/>
    </location>
</feature>
<dbReference type="KEGG" id="cdu:CD36_09530"/>
<gene>
    <name evidence="2" type="ordered locus">Cd36_09530</name>
    <name evidence="3" type="ORF">CD36_09530</name>
</gene>
<dbReference type="GeneID" id="8045144"/>
<feature type="compositionally biased region" description="Acidic residues" evidence="1">
    <location>
        <begin position="659"/>
        <end position="673"/>
    </location>
</feature>
<evidence type="ECO:0008006" key="5">
    <source>
        <dbReference type="Google" id="ProtNLM"/>
    </source>
</evidence>
<dbReference type="EMBL" id="FM992688">
    <property type="protein sequence ID" value="CAX45252.1"/>
    <property type="molecule type" value="Genomic_DNA"/>
</dbReference>
<organism evidence="3 4">
    <name type="scientific">Candida dubliniensis (strain CD36 / ATCC MYA-646 / CBS 7987 / NCPF 3949 / NRRL Y-17841)</name>
    <name type="common">Yeast</name>
    <dbReference type="NCBI Taxonomy" id="573826"/>
    <lineage>
        <taxon>Eukaryota</taxon>
        <taxon>Fungi</taxon>
        <taxon>Dikarya</taxon>
        <taxon>Ascomycota</taxon>
        <taxon>Saccharomycotina</taxon>
        <taxon>Pichiomycetes</taxon>
        <taxon>Debaryomycetaceae</taxon>
        <taxon>Candida/Lodderomyces clade</taxon>
        <taxon>Candida</taxon>
    </lineage>
</organism>
<evidence type="ECO:0000256" key="1">
    <source>
        <dbReference type="SAM" id="MobiDB-lite"/>
    </source>
</evidence>
<dbReference type="Proteomes" id="UP000002605">
    <property type="component" value="Chromosome 1"/>
</dbReference>
<dbReference type="HOGENOM" id="CLU_394915_0_0_1"/>
<feature type="compositionally biased region" description="Low complexity" evidence="1">
    <location>
        <begin position="674"/>
        <end position="683"/>
    </location>
</feature>
<evidence type="ECO:0000313" key="2">
    <source>
        <dbReference type="CGD" id="CAL0000161088"/>
    </source>
</evidence>
<dbReference type="SUPFAM" id="SSF81383">
    <property type="entry name" value="F-box domain"/>
    <property type="match status" value="1"/>
</dbReference>
<feature type="region of interest" description="Disordered" evidence="1">
    <location>
        <begin position="241"/>
        <end position="267"/>
    </location>
</feature>
<accession>B9W927</accession>
<dbReference type="InterPro" id="IPR036047">
    <property type="entry name" value="F-box-like_dom_sf"/>
</dbReference>
<keyword evidence="4" id="KW-1185">Reference proteome</keyword>
<feature type="region of interest" description="Disordered" evidence="1">
    <location>
        <begin position="81"/>
        <end position="126"/>
    </location>
</feature>
<dbReference type="RefSeq" id="XP_002417597.1">
    <property type="nucleotide sequence ID" value="XM_002417552.1"/>
</dbReference>
<evidence type="ECO:0000313" key="4">
    <source>
        <dbReference type="Proteomes" id="UP000002605"/>
    </source>
</evidence>
<feature type="compositionally biased region" description="Low complexity" evidence="1">
    <location>
        <begin position="81"/>
        <end position="109"/>
    </location>
</feature>
<feature type="compositionally biased region" description="Acidic residues" evidence="1">
    <location>
        <begin position="684"/>
        <end position="693"/>
    </location>
</feature>
<dbReference type="OrthoDB" id="5351126at2759"/>
<dbReference type="VEuPathDB" id="FungiDB:CD36_09530"/>
<protein>
    <recommendedName>
        <fullName evidence="5">F-box domain-containing protein</fullName>
    </recommendedName>
</protein>
<feature type="compositionally biased region" description="Acidic residues" evidence="1">
    <location>
        <begin position="246"/>
        <end position="265"/>
    </location>
</feature>
<evidence type="ECO:0000313" key="3">
    <source>
        <dbReference type="EMBL" id="CAX45252.1"/>
    </source>
</evidence>
<proteinExistence type="predicted"/>
<dbReference type="CGD" id="CAL0000161088">
    <property type="gene designation" value="Cd36_09530"/>
</dbReference>
<dbReference type="eggNOG" id="ENOG502R67H">
    <property type="taxonomic scope" value="Eukaryota"/>
</dbReference>
<name>B9W927_CANDC</name>